<keyword evidence="2" id="KW-1185">Reference proteome</keyword>
<proteinExistence type="predicted"/>
<accession>A0A9D4MIY9</accession>
<dbReference type="Proteomes" id="UP000828390">
    <property type="component" value="Unassembled WGS sequence"/>
</dbReference>
<dbReference type="EMBL" id="JAIWYP010000001">
    <property type="protein sequence ID" value="KAH3876949.1"/>
    <property type="molecule type" value="Genomic_DNA"/>
</dbReference>
<evidence type="ECO:0000313" key="2">
    <source>
        <dbReference type="Proteomes" id="UP000828390"/>
    </source>
</evidence>
<evidence type="ECO:0000313" key="1">
    <source>
        <dbReference type="EMBL" id="KAH3876949.1"/>
    </source>
</evidence>
<name>A0A9D4MIY9_DREPO</name>
<dbReference type="AlphaFoldDB" id="A0A9D4MIY9"/>
<sequence>MIRWRQNDMTIPLSPSYYRIVAIVLSHCRHRTIALSPSYYRTIALSPSGFKCVTTMTLTEYRSLDPSYARLSVQDCVPRAR</sequence>
<comment type="caution">
    <text evidence="1">The sequence shown here is derived from an EMBL/GenBank/DDBJ whole genome shotgun (WGS) entry which is preliminary data.</text>
</comment>
<reference evidence="1" key="1">
    <citation type="journal article" date="2019" name="bioRxiv">
        <title>The Genome of the Zebra Mussel, Dreissena polymorpha: A Resource for Invasive Species Research.</title>
        <authorList>
            <person name="McCartney M.A."/>
            <person name="Auch B."/>
            <person name="Kono T."/>
            <person name="Mallez S."/>
            <person name="Zhang Y."/>
            <person name="Obille A."/>
            <person name="Becker A."/>
            <person name="Abrahante J.E."/>
            <person name="Garbe J."/>
            <person name="Badalamenti J.P."/>
            <person name="Herman A."/>
            <person name="Mangelson H."/>
            <person name="Liachko I."/>
            <person name="Sullivan S."/>
            <person name="Sone E.D."/>
            <person name="Koren S."/>
            <person name="Silverstein K.A.T."/>
            <person name="Beckman K.B."/>
            <person name="Gohl D.M."/>
        </authorList>
    </citation>
    <scope>NUCLEOTIDE SEQUENCE</scope>
    <source>
        <strain evidence="1">Duluth1</strain>
        <tissue evidence="1">Whole animal</tissue>
    </source>
</reference>
<organism evidence="1 2">
    <name type="scientific">Dreissena polymorpha</name>
    <name type="common">Zebra mussel</name>
    <name type="synonym">Mytilus polymorpha</name>
    <dbReference type="NCBI Taxonomy" id="45954"/>
    <lineage>
        <taxon>Eukaryota</taxon>
        <taxon>Metazoa</taxon>
        <taxon>Spiralia</taxon>
        <taxon>Lophotrochozoa</taxon>
        <taxon>Mollusca</taxon>
        <taxon>Bivalvia</taxon>
        <taxon>Autobranchia</taxon>
        <taxon>Heteroconchia</taxon>
        <taxon>Euheterodonta</taxon>
        <taxon>Imparidentia</taxon>
        <taxon>Neoheterodontei</taxon>
        <taxon>Myida</taxon>
        <taxon>Dreissenoidea</taxon>
        <taxon>Dreissenidae</taxon>
        <taxon>Dreissena</taxon>
    </lineage>
</organism>
<reference evidence="1" key="2">
    <citation type="submission" date="2020-11" db="EMBL/GenBank/DDBJ databases">
        <authorList>
            <person name="McCartney M.A."/>
            <person name="Auch B."/>
            <person name="Kono T."/>
            <person name="Mallez S."/>
            <person name="Becker A."/>
            <person name="Gohl D.M."/>
            <person name="Silverstein K.A.T."/>
            <person name="Koren S."/>
            <person name="Bechman K.B."/>
            <person name="Herman A."/>
            <person name="Abrahante J.E."/>
            <person name="Garbe J."/>
        </authorList>
    </citation>
    <scope>NUCLEOTIDE SEQUENCE</scope>
    <source>
        <strain evidence="1">Duluth1</strain>
        <tissue evidence="1">Whole animal</tissue>
    </source>
</reference>
<protein>
    <submittedName>
        <fullName evidence="1">Uncharacterized protein</fullName>
    </submittedName>
</protein>
<gene>
    <name evidence="1" type="ORF">DPMN_000802</name>
</gene>